<feature type="transmembrane region" description="Helical" evidence="1">
    <location>
        <begin position="6"/>
        <end position="26"/>
    </location>
</feature>
<keyword evidence="1" id="KW-1133">Transmembrane helix</keyword>
<accession>A0ABP7LT85</accession>
<keyword evidence="3" id="KW-1185">Reference proteome</keyword>
<sequence length="89" mass="9366">MRSHHIMDSAGTLMGVALVIVTGVHLGGKASTSIADEMAFASAVLFLGSCGASHRAISKNDEWYEVVLADRLFAAGLLVLLGGVFSLWF</sequence>
<proteinExistence type="predicted"/>
<comment type="caution">
    <text evidence="2">The sequence shown here is derived from an EMBL/GenBank/DDBJ whole genome shotgun (WGS) entry which is preliminary data.</text>
</comment>
<dbReference type="PROSITE" id="PS00962">
    <property type="entry name" value="RIBOSOMAL_S2_1"/>
    <property type="match status" value="1"/>
</dbReference>
<name>A0ABP7LT85_9SPHN</name>
<feature type="transmembrane region" description="Helical" evidence="1">
    <location>
        <begin position="69"/>
        <end position="88"/>
    </location>
</feature>
<dbReference type="InterPro" id="IPR018130">
    <property type="entry name" value="Ribosomal_uS2_CS"/>
</dbReference>
<dbReference type="Proteomes" id="UP001500827">
    <property type="component" value="Unassembled WGS sequence"/>
</dbReference>
<reference evidence="3" key="1">
    <citation type="journal article" date="2019" name="Int. J. Syst. Evol. Microbiol.">
        <title>The Global Catalogue of Microorganisms (GCM) 10K type strain sequencing project: providing services to taxonomists for standard genome sequencing and annotation.</title>
        <authorList>
            <consortium name="The Broad Institute Genomics Platform"/>
            <consortium name="The Broad Institute Genome Sequencing Center for Infectious Disease"/>
            <person name="Wu L."/>
            <person name="Ma J."/>
        </authorList>
    </citation>
    <scope>NUCLEOTIDE SEQUENCE [LARGE SCALE GENOMIC DNA]</scope>
    <source>
        <strain evidence="3">JCM 17543</strain>
    </source>
</reference>
<evidence type="ECO:0000313" key="2">
    <source>
        <dbReference type="EMBL" id="GAA3906574.1"/>
    </source>
</evidence>
<dbReference type="EMBL" id="BAABBM010000001">
    <property type="protein sequence ID" value="GAA3906574.1"/>
    <property type="molecule type" value="Genomic_DNA"/>
</dbReference>
<keyword evidence="1" id="KW-0812">Transmembrane</keyword>
<gene>
    <name evidence="2" type="ORF">GCM10022276_26340</name>
</gene>
<evidence type="ECO:0000256" key="1">
    <source>
        <dbReference type="SAM" id="Phobius"/>
    </source>
</evidence>
<protein>
    <submittedName>
        <fullName evidence="2">Uncharacterized protein</fullName>
    </submittedName>
</protein>
<evidence type="ECO:0000313" key="3">
    <source>
        <dbReference type="Proteomes" id="UP001500827"/>
    </source>
</evidence>
<keyword evidence="1" id="KW-0472">Membrane</keyword>
<dbReference type="RefSeq" id="WP_344700156.1">
    <property type="nucleotide sequence ID" value="NZ_BAABBM010000001.1"/>
</dbReference>
<organism evidence="2 3">
    <name type="scientific">Sphingomonas limnosediminicola</name>
    <dbReference type="NCBI Taxonomy" id="940133"/>
    <lineage>
        <taxon>Bacteria</taxon>
        <taxon>Pseudomonadati</taxon>
        <taxon>Pseudomonadota</taxon>
        <taxon>Alphaproteobacteria</taxon>
        <taxon>Sphingomonadales</taxon>
        <taxon>Sphingomonadaceae</taxon>
        <taxon>Sphingomonas</taxon>
    </lineage>
</organism>